<feature type="transmembrane region" description="Helical" evidence="1">
    <location>
        <begin position="256"/>
        <end position="276"/>
    </location>
</feature>
<feature type="transmembrane region" description="Helical" evidence="1">
    <location>
        <begin position="232"/>
        <end position="250"/>
    </location>
</feature>
<name>A0A0G0LYI2_9BACT</name>
<dbReference type="EMBL" id="LBUP01000005">
    <property type="protein sequence ID" value="KKQ66459.1"/>
    <property type="molecule type" value="Genomic_DNA"/>
</dbReference>
<feature type="transmembrane region" description="Helical" evidence="1">
    <location>
        <begin position="283"/>
        <end position="301"/>
    </location>
</feature>
<dbReference type="AlphaFoldDB" id="A0A0G0LYI2"/>
<feature type="transmembrane region" description="Helical" evidence="1">
    <location>
        <begin position="151"/>
        <end position="171"/>
    </location>
</feature>
<protein>
    <submittedName>
        <fullName evidence="2">Uncharacterized protein</fullName>
    </submittedName>
</protein>
<feature type="transmembrane region" description="Helical" evidence="1">
    <location>
        <begin position="375"/>
        <end position="395"/>
    </location>
</feature>
<feature type="transmembrane region" description="Helical" evidence="1">
    <location>
        <begin position="475"/>
        <end position="493"/>
    </location>
</feature>
<feature type="transmembrane region" description="Helical" evidence="1">
    <location>
        <begin position="208"/>
        <end position="225"/>
    </location>
</feature>
<feature type="transmembrane region" description="Helical" evidence="1">
    <location>
        <begin position="44"/>
        <end position="63"/>
    </location>
</feature>
<evidence type="ECO:0000256" key="1">
    <source>
        <dbReference type="SAM" id="Phobius"/>
    </source>
</evidence>
<feature type="transmembrane region" description="Helical" evidence="1">
    <location>
        <begin position="313"/>
        <end position="342"/>
    </location>
</feature>
<accession>A0A0G0LYI2</accession>
<keyword evidence="1" id="KW-1133">Transmembrane helix</keyword>
<sequence>MRKIILCLSILLLVIYYLSFQIFFKKEIVELLNSNLPFREAYSPSIIGVICVYVLPILFGFLFGGIFSSIKQRSVIYFVNLGLLAGLLNYLPFAFNTYFSSIYWFNNHALIYYLLLFPVLFLVGSLPYYLNISTEDAKGKNLNYKITRLDLIITSVLGLFIFILNIIPVTLSEYLVGADIYYHASLTQKLTTFLDLTKNPFFYNEKNYYYSIAYVILAFVSRVFNISVKHAWFFYIPVSATVFVIFFYLFSKRYLGYSIAALFATLFVLPLNQILWVDPSVRILSYMFFAMLIFTFQSYILTKKIRHLLLSLLFLFLTAASHPEIAIHSVGIIALYFILYYFKSLKLTFEKFTTPLFNKLSKIPDGIHVVGLENFYSFLVLISIYLFILFSKYTTAMEIYSIDKLLVFNEIPLSIFNPIGIISFIVFIFAPFGVMNAYKRFSDKDILMLSIFSLFFTVVFYFSLLWFLYHRYFTETAYLSIAILSAGIIYKLVRDIDFTKKVIMILVLLGFFILSIIPKYQFINVYAKSTNKNLKSKINDLNFLKNNTQSNSVILLDSDNILNRYIPFYSERYIFSGNSLISKERQWQVLSFCNGPFSATCNERSFVAESFFAAPSILALGEIKDKYKIDYLLLNKNDPNEIDIFDNSDLNLRKYKVSETENYILYSLKNY</sequence>
<feature type="transmembrane region" description="Helical" evidence="1">
    <location>
        <begin position="502"/>
        <end position="523"/>
    </location>
</feature>
<evidence type="ECO:0000313" key="2">
    <source>
        <dbReference type="EMBL" id="KKQ66459.1"/>
    </source>
</evidence>
<feature type="transmembrane region" description="Helical" evidence="1">
    <location>
        <begin position="446"/>
        <end position="469"/>
    </location>
</feature>
<feature type="transmembrane region" description="Helical" evidence="1">
    <location>
        <begin position="415"/>
        <end position="434"/>
    </location>
</feature>
<feature type="transmembrane region" description="Helical" evidence="1">
    <location>
        <begin position="110"/>
        <end position="130"/>
    </location>
</feature>
<evidence type="ECO:0000313" key="3">
    <source>
        <dbReference type="Proteomes" id="UP000034235"/>
    </source>
</evidence>
<keyword evidence="1" id="KW-0472">Membrane</keyword>
<comment type="caution">
    <text evidence="2">The sequence shown here is derived from an EMBL/GenBank/DDBJ whole genome shotgun (WGS) entry which is preliminary data.</text>
</comment>
<feature type="transmembrane region" description="Helical" evidence="1">
    <location>
        <begin position="75"/>
        <end position="95"/>
    </location>
</feature>
<gene>
    <name evidence="2" type="ORF">US86_C0005G0070</name>
</gene>
<proteinExistence type="predicted"/>
<keyword evidence="1" id="KW-0812">Transmembrane</keyword>
<organism evidence="2 3">
    <name type="scientific">Candidatus Daviesbacteria bacterium GW2011_GWA2_38_24</name>
    <dbReference type="NCBI Taxonomy" id="1618422"/>
    <lineage>
        <taxon>Bacteria</taxon>
        <taxon>Candidatus Daviesiibacteriota</taxon>
    </lineage>
</organism>
<dbReference type="Proteomes" id="UP000034235">
    <property type="component" value="Unassembled WGS sequence"/>
</dbReference>
<reference evidence="2 3" key="1">
    <citation type="journal article" date="2015" name="Nature">
        <title>rRNA introns, odd ribosomes, and small enigmatic genomes across a large radiation of phyla.</title>
        <authorList>
            <person name="Brown C.T."/>
            <person name="Hug L.A."/>
            <person name="Thomas B.C."/>
            <person name="Sharon I."/>
            <person name="Castelle C.J."/>
            <person name="Singh A."/>
            <person name="Wilkins M.J."/>
            <person name="Williams K.H."/>
            <person name="Banfield J.F."/>
        </authorList>
    </citation>
    <scope>NUCLEOTIDE SEQUENCE [LARGE SCALE GENOMIC DNA]</scope>
</reference>